<evidence type="ECO:0000256" key="7">
    <source>
        <dbReference type="HAMAP-Rule" id="MF_01325"/>
    </source>
</evidence>
<comment type="caution">
    <text evidence="11">The sequence shown here is derived from an EMBL/GenBank/DDBJ whole genome shotgun (WGS) entry which is preliminary data.</text>
</comment>
<dbReference type="GO" id="GO:0003735">
    <property type="term" value="F:structural constituent of ribosome"/>
    <property type="evidence" value="ECO:0007669"/>
    <property type="project" value="UniProtKB-UniRule"/>
</dbReference>
<comment type="subunit">
    <text evidence="7 9">Part of the 50S ribosomal subunit. Forms a cluster with proteins L14 and L19.</text>
</comment>
<evidence type="ECO:0000256" key="6">
    <source>
        <dbReference type="ARBA" id="ARBA00035243"/>
    </source>
</evidence>
<dbReference type="PANTHER" id="PTHR11229">
    <property type="entry name" value="50S RIBOSOMAL PROTEIN L3"/>
    <property type="match status" value="1"/>
</dbReference>
<feature type="region of interest" description="Disordered" evidence="10">
    <location>
        <begin position="131"/>
        <end position="152"/>
    </location>
</feature>
<evidence type="ECO:0000256" key="3">
    <source>
        <dbReference type="ARBA" id="ARBA00022884"/>
    </source>
</evidence>
<keyword evidence="4 7" id="KW-0689">Ribosomal protein</keyword>
<keyword evidence="3 7" id="KW-0694">RNA-binding</keyword>
<dbReference type="GO" id="GO:0019843">
    <property type="term" value="F:rRNA binding"/>
    <property type="evidence" value="ECO:0007669"/>
    <property type="project" value="UniProtKB-UniRule"/>
</dbReference>
<dbReference type="InterPro" id="IPR019927">
    <property type="entry name" value="Ribosomal_uL3_bac/org-type"/>
</dbReference>
<dbReference type="SUPFAM" id="SSF50447">
    <property type="entry name" value="Translation proteins"/>
    <property type="match status" value="1"/>
</dbReference>
<comment type="similarity">
    <text evidence="1 7 8">Belongs to the universal ribosomal protein uL3 family.</text>
</comment>
<dbReference type="PROSITE" id="PS00474">
    <property type="entry name" value="RIBOSOMAL_L3"/>
    <property type="match status" value="1"/>
</dbReference>
<sequence length="214" mass="23389">MSMGLLGKKLGMTQIMEENGNMIPVTVLEIGPCFITQIKTKDVDGYYSIQIGYQEIPEKKSKKPAVGHCKKANLLPLKYLREIRINEGDVSNFSTGQRIDISIFKEGEYVDVCGKSIGKGFQGVVKRHNFKGGPASRGSMQHRKPGSIGGGTPQRVLKGKKMAGHMGNANVSVQNLKICKIIPDKNIVMVKGAVPGGENGIVFVRYAIKKQRTK</sequence>
<dbReference type="Pfam" id="PF00297">
    <property type="entry name" value="Ribosomal_L3"/>
    <property type="match status" value="1"/>
</dbReference>
<dbReference type="PANTHER" id="PTHR11229:SF16">
    <property type="entry name" value="LARGE RIBOSOMAL SUBUNIT PROTEIN UL3C"/>
    <property type="match status" value="1"/>
</dbReference>
<evidence type="ECO:0000256" key="9">
    <source>
        <dbReference type="RuleBase" id="RU003906"/>
    </source>
</evidence>
<keyword evidence="5 7" id="KW-0687">Ribonucleoprotein</keyword>
<evidence type="ECO:0000256" key="8">
    <source>
        <dbReference type="RuleBase" id="RU003905"/>
    </source>
</evidence>
<dbReference type="Proteomes" id="UP000485562">
    <property type="component" value="Unassembled WGS sequence"/>
</dbReference>
<evidence type="ECO:0000313" key="11">
    <source>
        <dbReference type="EMBL" id="OQB71793.1"/>
    </source>
</evidence>
<evidence type="ECO:0000256" key="5">
    <source>
        <dbReference type="ARBA" id="ARBA00023274"/>
    </source>
</evidence>
<dbReference type="InterPro" id="IPR009000">
    <property type="entry name" value="Transl_B-barrel_sf"/>
</dbReference>
<evidence type="ECO:0000256" key="4">
    <source>
        <dbReference type="ARBA" id="ARBA00022980"/>
    </source>
</evidence>
<dbReference type="GO" id="GO:0006412">
    <property type="term" value="P:translation"/>
    <property type="evidence" value="ECO:0007669"/>
    <property type="project" value="UniProtKB-UniRule"/>
</dbReference>
<dbReference type="AlphaFoldDB" id="A0A1V6C4E2"/>
<evidence type="ECO:0000256" key="10">
    <source>
        <dbReference type="SAM" id="MobiDB-lite"/>
    </source>
</evidence>
<dbReference type="EMBL" id="MWDQ01000150">
    <property type="protein sequence ID" value="OQB71793.1"/>
    <property type="molecule type" value="Genomic_DNA"/>
</dbReference>
<proteinExistence type="inferred from homology"/>
<keyword evidence="2 7" id="KW-0699">rRNA-binding</keyword>
<dbReference type="HAMAP" id="MF_01325_B">
    <property type="entry name" value="Ribosomal_uL3_B"/>
    <property type="match status" value="1"/>
</dbReference>
<evidence type="ECO:0000256" key="2">
    <source>
        <dbReference type="ARBA" id="ARBA00022730"/>
    </source>
</evidence>
<dbReference type="FunFam" id="2.40.30.10:FF:000004">
    <property type="entry name" value="50S ribosomal protein L3"/>
    <property type="match status" value="1"/>
</dbReference>
<comment type="function">
    <text evidence="7 9">One of the primary rRNA binding proteins, it binds directly near the 3'-end of the 23S rRNA, where it nucleates assembly of the 50S subunit.</text>
</comment>
<reference evidence="11" key="1">
    <citation type="submission" date="2017-02" db="EMBL/GenBank/DDBJ databases">
        <title>Delving into the versatile metabolic prowess of the omnipresent phylum Bacteroidetes.</title>
        <authorList>
            <person name="Nobu M.K."/>
            <person name="Mei R."/>
            <person name="Narihiro T."/>
            <person name="Kuroda K."/>
            <person name="Liu W.-T."/>
        </authorList>
    </citation>
    <scope>NUCLEOTIDE SEQUENCE</scope>
    <source>
        <strain evidence="11">ADurb.Bin131</strain>
    </source>
</reference>
<dbReference type="Gene3D" id="2.40.30.10">
    <property type="entry name" value="Translation factors"/>
    <property type="match status" value="1"/>
</dbReference>
<dbReference type="InterPro" id="IPR000597">
    <property type="entry name" value="Ribosomal_uL3"/>
</dbReference>
<organism evidence="11">
    <name type="scientific">candidate division TA06 bacterium ADurb.Bin131</name>
    <dbReference type="NCBI Taxonomy" id="1852827"/>
    <lineage>
        <taxon>Bacteria</taxon>
        <taxon>Bacteria division TA06</taxon>
    </lineage>
</organism>
<dbReference type="InterPro" id="IPR019926">
    <property type="entry name" value="Ribosomal_uL3_CS"/>
</dbReference>
<evidence type="ECO:0000256" key="1">
    <source>
        <dbReference type="ARBA" id="ARBA00006540"/>
    </source>
</evidence>
<accession>A0A1V6C4E2</accession>
<dbReference type="Gene3D" id="3.30.160.810">
    <property type="match status" value="1"/>
</dbReference>
<dbReference type="GO" id="GO:0022625">
    <property type="term" value="C:cytosolic large ribosomal subunit"/>
    <property type="evidence" value="ECO:0007669"/>
    <property type="project" value="TreeGrafter"/>
</dbReference>
<name>A0A1V6C4E2_UNCT6</name>
<protein>
    <recommendedName>
        <fullName evidence="6 7">Large ribosomal subunit protein uL3</fullName>
    </recommendedName>
</protein>
<dbReference type="NCBIfam" id="TIGR03625">
    <property type="entry name" value="L3_bact"/>
    <property type="match status" value="1"/>
</dbReference>
<gene>
    <name evidence="7 11" type="primary">rplC</name>
    <name evidence="11" type="ORF">BWX89_01714</name>
</gene>